<dbReference type="Proteomes" id="UP000600918">
    <property type="component" value="Unassembled WGS sequence"/>
</dbReference>
<dbReference type="AlphaFoldDB" id="A0A834JJA5"/>
<evidence type="ECO:0000313" key="2">
    <source>
        <dbReference type="EMBL" id="KAF7389483.1"/>
    </source>
</evidence>
<proteinExistence type="predicted"/>
<gene>
    <name evidence="2" type="ORF">H0235_017967</name>
</gene>
<organism evidence="2 3">
    <name type="scientific">Vespula pensylvanica</name>
    <name type="common">Western yellow jacket</name>
    <name type="synonym">Wasp</name>
    <dbReference type="NCBI Taxonomy" id="30213"/>
    <lineage>
        <taxon>Eukaryota</taxon>
        <taxon>Metazoa</taxon>
        <taxon>Ecdysozoa</taxon>
        <taxon>Arthropoda</taxon>
        <taxon>Hexapoda</taxon>
        <taxon>Insecta</taxon>
        <taxon>Pterygota</taxon>
        <taxon>Neoptera</taxon>
        <taxon>Endopterygota</taxon>
        <taxon>Hymenoptera</taxon>
        <taxon>Apocrita</taxon>
        <taxon>Aculeata</taxon>
        <taxon>Vespoidea</taxon>
        <taxon>Vespidae</taxon>
        <taxon>Vespinae</taxon>
        <taxon>Vespula</taxon>
    </lineage>
</organism>
<dbReference type="EMBL" id="JACSDY010000024">
    <property type="protein sequence ID" value="KAF7389483.1"/>
    <property type="molecule type" value="Genomic_DNA"/>
</dbReference>
<comment type="caution">
    <text evidence="2">The sequence shown here is derived from an EMBL/GenBank/DDBJ whole genome shotgun (WGS) entry which is preliminary data.</text>
</comment>
<feature type="region of interest" description="Disordered" evidence="1">
    <location>
        <begin position="104"/>
        <end position="123"/>
    </location>
</feature>
<protein>
    <submittedName>
        <fullName evidence="2">Uncharacterized protein</fullName>
    </submittedName>
</protein>
<evidence type="ECO:0000256" key="1">
    <source>
        <dbReference type="SAM" id="MobiDB-lite"/>
    </source>
</evidence>
<accession>A0A834JJA5</accession>
<reference evidence="2" key="1">
    <citation type="journal article" date="2020" name="G3 (Bethesda)">
        <title>High-Quality Assemblies for Three Invasive Social Wasps from the &lt;i&gt;Vespula&lt;/i&gt; Genus.</title>
        <authorList>
            <person name="Harrop T.W.R."/>
            <person name="Guhlin J."/>
            <person name="McLaughlin G.M."/>
            <person name="Permina E."/>
            <person name="Stockwell P."/>
            <person name="Gilligan J."/>
            <person name="Le Lec M.F."/>
            <person name="Gruber M.A.M."/>
            <person name="Quinn O."/>
            <person name="Lovegrove M."/>
            <person name="Duncan E.J."/>
            <person name="Remnant E.J."/>
            <person name="Van Eeckhoven J."/>
            <person name="Graham B."/>
            <person name="Knapp R.A."/>
            <person name="Langford K.W."/>
            <person name="Kronenberg Z."/>
            <person name="Press M.O."/>
            <person name="Eacker S.M."/>
            <person name="Wilson-Rankin E.E."/>
            <person name="Purcell J."/>
            <person name="Lester P.J."/>
            <person name="Dearden P.K."/>
        </authorList>
    </citation>
    <scope>NUCLEOTIDE SEQUENCE</scope>
    <source>
        <strain evidence="2">Volc-1</strain>
    </source>
</reference>
<name>A0A834JJA5_VESPE</name>
<keyword evidence="3" id="KW-1185">Reference proteome</keyword>
<evidence type="ECO:0000313" key="3">
    <source>
        <dbReference type="Proteomes" id="UP000600918"/>
    </source>
</evidence>
<sequence length="123" mass="14005">MHLDITRWRTKNNNDCEIGLIGKKAIDPRQSRLQRSPHFETITDFRCVVATVQRYQHQPNTCSPTQEDAPAVVEATRVGGEEEVKLLETCPRRIFHLRNPDYGEEKEGCKGLVDRDGVGDEEG</sequence>